<dbReference type="PROSITE" id="PS51257">
    <property type="entry name" value="PROKAR_LIPOPROTEIN"/>
    <property type="match status" value="1"/>
</dbReference>
<dbReference type="AlphaFoldDB" id="A0AAN4VUI3"/>
<accession>A0AAN4VUI3</accession>
<comment type="caution">
    <text evidence="1">The sequence shown here is derived from an EMBL/GenBank/DDBJ whole genome shotgun (WGS) entry which is preliminary data.</text>
</comment>
<sequence>MKKISLLILPLVLFFACSNDDEGTPIVVATAEILSLKNPTGSSFDIEYSTDGEGDFVLNVYLSLPGEGVPVLFSETLTAGDQTKTIINANIKEATNYFCQIEATSSSGQVSVSNVESITTLANDFTISLNKIDEQSFEINFDDTPPVVVNPYFSFDGQSFIPYTTYQITSAKIHTGQNMFFKYITGQGQESNIIIIDENDFDRLTAISDKTEQNITTNDFTAVLELLEDNQTLIQVDTEGDKSFSLQISAEDSDLQNLLGSDEFEVFVSNASNKLSGSFTDGENSYVVETSGLFPNDFRIVNSEEKITFSAIIALKNENQNDDVLFYEQLTFAVNKAD</sequence>
<evidence type="ECO:0000313" key="1">
    <source>
        <dbReference type="EMBL" id="GJM59554.1"/>
    </source>
</evidence>
<dbReference type="RefSeq" id="WP_338235580.1">
    <property type="nucleotide sequence ID" value="NZ_BQKE01000001.1"/>
</dbReference>
<gene>
    <name evidence="1" type="ORF">PEDI_01060</name>
</gene>
<reference evidence="1 2" key="1">
    <citation type="submission" date="2021-12" db="EMBL/GenBank/DDBJ databases">
        <title>Genome sequencing of bacteria with rrn-lacking chromosome and rrn-plasmid.</title>
        <authorList>
            <person name="Anda M."/>
            <person name="Iwasaki W."/>
        </authorList>
    </citation>
    <scope>NUCLEOTIDE SEQUENCE [LARGE SCALE GENOMIC DNA]</scope>
    <source>
        <strain evidence="1 2">NBRC 15940</strain>
    </source>
</reference>
<name>A0AAN4VUI3_9BACT</name>
<dbReference type="Proteomes" id="UP001310022">
    <property type="component" value="Unassembled WGS sequence"/>
</dbReference>
<protein>
    <submittedName>
        <fullName evidence="1">Uncharacterized protein</fullName>
    </submittedName>
</protein>
<keyword evidence="2" id="KW-1185">Reference proteome</keyword>
<organism evidence="1 2">
    <name type="scientific">Persicobacter diffluens</name>
    <dbReference type="NCBI Taxonomy" id="981"/>
    <lineage>
        <taxon>Bacteria</taxon>
        <taxon>Pseudomonadati</taxon>
        <taxon>Bacteroidota</taxon>
        <taxon>Cytophagia</taxon>
        <taxon>Cytophagales</taxon>
        <taxon>Persicobacteraceae</taxon>
        <taxon>Persicobacter</taxon>
    </lineage>
</organism>
<dbReference type="EMBL" id="BQKE01000001">
    <property type="protein sequence ID" value="GJM59554.1"/>
    <property type="molecule type" value="Genomic_DNA"/>
</dbReference>
<proteinExistence type="predicted"/>
<evidence type="ECO:0000313" key="2">
    <source>
        <dbReference type="Proteomes" id="UP001310022"/>
    </source>
</evidence>